<gene>
    <name evidence="3" type="ORF">C6Y40_22830</name>
</gene>
<feature type="transmembrane region" description="Helical" evidence="2">
    <location>
        <begin position="80"/>
        <end position="97"/>
    </location>
</feature>
<dbReference type="EMBL" id="PVNP01000211">
    <property type="protein sequence ID" value="PRO71237.1"/>
    <property type="molecule type" value="Genomic_DNA"/>
</dbReference>
<proteinExistence type="predicted"/>
<feature type="region of interest" description="Disordered" evidence="1">
    <location>
        <begin position="1"/>
        <end position="28"/>
    </location>
</feature>
<name>A0A2S9V443_9ALTE</name>
<evidence type="ECO:0000256" key="1">
    <source>
        <dbReference type="SAM" id="MobiDB-lite"/>
    </source>
</evidence>
<reference evidence="4" key="1">
    <citation type="journal article" date="2020" name="Int. J. Syst. Evol. Microbiol.">
        <title>Alteromonas alba sp. nov., a marine bacterium isolated from the seawater of the West Pacific Ocean.</title>
        <authorList>
            <person name="Sun C."/>
            <person name="Wu Y.-H."/>
            <person name="Xamxidin M."/>
            <person name="Cheng H."/>
            <person name="Xu X.-W."/>
        </authorList>
    </citation>
    <scope>NUCLEOTIDE SEQUENCE [LARGE SCALE GENOMIC DNA]</scope>
    <source>
        <strain evidence="4">190</strain>
    </source>
</reference>
<dbReference type="Proteomes" id="UP000238949">
    <property type="component" value="Unassembled WGS sequence"/>
</dbReference>
<keyword evidence="2" id="KW-1133">Transmembrane helix</keyword>
<organism evidence="3 4">
    <name type="scientific">Alteromonas alba</name>
    <dbReference type="NCBI Taxonomy" id="2079529"/>
    <lineage>
        <taxon>Bacteria</taxon>
        <taxon>Pseudomonadati</taxon>
        <taxon>Pseudomonadota</taxon>
        <taxon>Gammaproteobacteria</taxon>
        <taxon>Alteromonadales</taxon>
        <taxon>Alteromonadaceae</taxon>
        <taxon>Alteromonas/Salinimonas group</taxon>
        <taxon>Alteromonas</taxon>
    </lineage>
</organism>
<dbReference type="RefSeq" id="WP_105936691.1">
    <property type="nucleotide sequence ID" value="NZ_PVNP01000211.1"/>
</dbReference>
<evidence type="ECO:0000256" key="2">
    <source>
        <dbReference type="SAM" id="Phobius"/>
    </source>
</evidence>
<keyword evidence="2" id="KW-0812">Transmembrane</keyword>
<sequence>MATSKSTANGADTSGHPMTDKLQSTLHDSLDTIAEKAATAEQSLRESASESADNLAARRRLMKQKWLGSSVRNYAVENPVAAAGITFAAGMLVASLLKKSK</sequence>
<evidence type="ECO:0000313" key="4">
    <source>
        <dbReference type="Proteomes" id="UP000238949"/>
    </source>
</evidence>
<accession>A0A2S9V443</accession>
<feature type="compositionally biased region" description="Polar residues" evidence="1">
    <location>
        <begin position="1"/>
        <end position="12"/>
    </location>
</feature>
<dbReference type="AlphaFoldDB" id="A0A2S9V443"/>
<keyword evidence="2" id="KW-0472">Membrane</keyword>
<keyword evidence="4" id="KW-1185">Reference proteome</keyword>
<dbReference type="OrthoDB" id="5771927at2"/>
<protein>
    <submittedName>
        <fullName evidence="3">DUF883 domain-containing protein</fullName>
    </submittedName>
</protein>
<evidence type="ECO:0000313" key="3">
    <source>
        <dbReference type="EMBL" id="PRO71237.1"/>
    </source>
</evidence>
<comment type="caution">
    <text evidence="3">The sequence shown here is derived from an EMBL/GenBank/DDBJ whole genome shotgun (WGS) entry which is preliminary data.</text>
</comment>